<gene>
    <name evidence="3" type="ORF">SAMN04488518_1391</name>
</gene>
<comment type="caution">
    <text evidence="3">The sequence shown here is derived from an EMBL/GenBank/DDBJ whole genome shotgun (WGS) entry which is preliminary data.</text>
</comment>
<comment type="subcellular location">
    <subcellularLocation>
        <location evidence="2">Cytoplasm</location>
    </subcellularLocation>
</comment>
<accession>A0A1I4GA73</accession>
<keyword evidence="4" id="KW-1185">Reference proteome</keyword>
<keyword evidence="2 3" id="KW-0012">Acyltransferase</keyword>
<comment type="function">
    <text evidence="2">Involved in fatty acylation of protoxin at internal lysine residues, thereby converting it to the active toxin.</text>
</comment>
<sequence length="503" mass="56612">MSKLKNTTFDWLGLHELTSDEVLKYCELISVKYQSDTCVSDIRDNIDGLTFDLDQSLEYIILPSIRNLLCTPNEFADALSCVKIICYKPGDIKHPYIEWCTRTNIPIVHLVWSGKPQGLVCLAHEMGHAAQMTLSRGSFMPPVAREVCAFLAELALIQFVKEQSSTLYHELCAIWHHENQRYLGGNVDQLAEDLRAGRSSYTYWHNYPLARVAAIHLFGTTSPEARRDFFASRSTAMKHLNFPEIFEALGQSCEIPSSGMLSKLDDEALKLCISLSPQAVNHVYAGQVDYGWFDCSASVGCVVGGQVRGSEHLSPQHWIKWRSLGVFALSALKRGEAHILPGAFLDKFEQTAEQSPELAYFLAKPWISPKKFDALAAIGIAIQQLAASSYHEKFKLSYYLPVEILPPLLAGQLRCYLDVEGNPAGLTTWAWLSDKQKRDIHKTGRALKPEEWTGGMHPFVNDWITVPAAFRAVMAEKRDVIFPNHIVSSLRRNRDASIRRINK</sequence>
<proteinExistence type="inferred from homology"/>
<dbReference type="GO" id="GO:0016746">
    <property type="term" value="F:acyltransferase activity"/>
    <property type="evidence" value="ECO:0007669"/>
    <property type="project" value="UniProtKB-KW"/>
</dbReference>
<dbReference type="InterPro" id="IPR003996">
    <property type="entry name" value="RTX_toxin-activating_protC_bac"/>
</dbReference>
<evidence type="ECO:0000256" key="2">
    <source>
        <dbReference type="RuleBase" id="RU368102"/>
    </source>
</evidence>
<reference evidence="3 4" key="1">
    <citation type="submission" date="2016-10" db="EMBL/GenBank/DDBJ databases">
        <authorList>
            <person name="Varghese N."/>
            <person name="Submissions S."/>
        </authorList>
    </citation>
    <scope>NUCLEOTIDE SEQUENCE [LARGE SCALE GENOMIC DNA]</scope>
    <source>
        <strain evidence="3 4">DSM 16392</strain>
    </source>
</reference>
<dbReference type="Pfam" id="PF02794">
    <property type="entry name" value="HlyC"/>
    <property type="match status" value="1"/>
</dbReference>
<feature type="non-terminal residue" evidence="3">
    <location>
        <position position="503"/>
    </location>
</feature>
<dbReference type="SUPFAM" id="SSF55486">
    <property type="entry name" value="Metalloproteases ('zincins'), catalytic domain"/>
    <property type="match status" value="1"/>
</dbReference>
<evidence type="ECO:0000256" key="1">
    <source>
        <dbReference type="ARBA" id="ARBA00005686"/>
    </source>
</evidence>
<evidence type="ECO:0000313" key="4">
    <source>
        <dbReference type="Proteomes" id="UP000199598"/>
    </source>
</evidence>
<dbReference type="EC" id="2.3.1.-" evidence="2"/>
<keyword evidence="2" id="KW-0204">Cytolysis</keyword>
<dbReference type="Proteomes" id="UP000199598">
    <property type="component" value="Unassembled WGS sequence"/>
</dbReference>
<name>A0A1I4GA73_9HYPH</name>
<keyword evidence="2" id="KW-0963">Cytoplasm</keyword>
<keyword evidence="2" id="KW-0808">Transferase</keyword>
<organism evidence="3 4">
    <name type="scientific">Pseudovibrio ascidiaceicola</name>
    <dbReference type="NCBI Taxonomy" id="285279"/>
    <lineage>
        <taxon>Bacteria</taxon>
        <taxon>Pseudomonadati</taxon>
        <taxon>Pseudomonadota</taxon>
        <taxon>Alphaproteobacteria</taxon>
        <taxon>Hyphomicrobiales</taxon>
        <taxon>Stappiaceae</taxon>
        <taxon>Pseudovibrio</taxon>
    </lineage>
</organism>
<protein>
    <recommendedName>
        <fullName evidence="2">RTX toxin-activating lysine-acyltransferase</fullName>
        <ecNumber evidence="2">2.3.1.-</ecNumber>
    </recommendedName>
</protein>
<dbReference type="RefSeq" id="WP_093524418.1">
    <property type="nucleotide sequence ID" value="NZ_FOSK01000039.1"/>
</dbReference>
<dbReference type="EMBL" id="FOSK01000039">
    <property type="protein sequence ID" value="SFL26962.1"/>
    <property type="molecule type" value="Genomic_DNA"/>
</dbReference>
<comment type="similarity">
    <text evidence="1 2">Belongs to the RTX toxin acyltransferase family.</text>
</comment>
<evidence type="ECO:0000313" key="3">
    <source>
        <dbReference type="EMBL" id="SFL26962.1"/>
    </source>
</evidence>